<accession>A0ABN9SE72</accession>
<name>A0ABN9SE72_9DINO</name>
<keyword evidence="2" id="KW-1185">Reference proteome</keyword>
<sequence length="377" mass="41492">RVHGRRRLTDEVNESIWALNWLVGSSTANAKFSSLGQRAAVDHLCETIKSFRPPPQAVSDEEVMRALLGSRAPYGGDDDLTVVPYDRALVSIPGDGRVPVPLAEVLPPDAAKMIVDFDTHLLKDDNQWGAEVERGLEHIGSYMGPRLRFSRRSYLNFIGDLFRGLESFFCLPDITGEELKVVAQGDPAFGYLWGSTAVAPAMKVMPMGWTWSFFFAQVLHAHQVHQIRPWSPGAVVQDRVPPPPFRTGTELALPCCDNFVAAASSLAQADALREDCKRRMTSLGFEVHEEEAARHWAESLGFAIDGLTGEHRPSPVKAWRLRQELRAAAALLPSARANMRRPWASEVEVFDASPAGCGIMTAALPEVVVSEIGKVDE</sequence>
<proteinExistence type="predicted"/>
<comment type="caution">
    <text evidence="1">The sequence shown here is derived from an EMBL/GenBank/DDBJ whole genome shotgun (WGS) entry which is preliminary data.</text>
</comment>
<evidence type="ECO:0000313" key="1">
    <source>
        <dbReference type="EMBL" id="CAK0828740.1"/>
    </source>
</evidence>
<evidence type="ECO:0000313" key="2">
    <source>
        <dbReference type="Proteomes" id="UP001189429"/>
    </source>
</evidence>
<dbReference type="Proteomes" id="UP001189429">
    <property type="component" value="Unassembled WGS sequence"/>
</dbReference>
<reference evidence="1" key="1">
    <citation type="submission" date="2023-10" db="EMBL/GenBank/DDBJ databases">
        <authorList>
            <person name="Chen Y."/>
            <person name="Shah S."/>
            <person name="Dougan E. K."/>
            <person name="Thang M."/>
            <person name="Chan C."/>
        </authorList>
    </citation>
    <scope>NUCLEOTIDE SEQUENCE [LARGE SCALE GENOMIC DNA]</scope>
</reference>
<feature type="non-terminal residue" evidence="1">
    <location>
        <position position="377"/>
    </location>
</feature>
<dbReference type="EMBL" id="CAUYUJ010010184">
    <property type="protein sequence ID" value="CAK0828740.1"/>
    <property type="molecule type" value="Genomic_DNA"/>
</dbReference>
<feature type="non-terminal residue" evidence="1">
    <location>
        <position position="1"/>
    </location>
</feature>
<organism evidence="1 2">
    <name type="scientific">Prorocentrum cordatum</name>
    <dbReference type="NCBI Taxonomy" id="2364126"/>
    <lineage>
        <taxon>Eukaryota</taxon>
        <taxon>Sar</taxon>
        <taxon>Alveolata</taxon>
        <taxon>Dinophyceae</taxon>
        <taxon>Prorocentrales</taxon>
        <taxon>Prorocentraceae</taxon>
        <taxon>Prorocentrum</taxon>
    </lineage>
</organism>
<protein>
    <recommendedName>
        <fullName evidence="3">RNA-directed RNA polymerase</fullName>
    </recommendedName>
</protein>
<gene>
    <name evidence="1" type="ORF">PCOR1329_LOCUS27887</name>
</gene>
<evidence type="ECO:0008006" key="3">
    <source>
        <dbReference type="Google" id="ProtNLM"/>
    </source>
</evidence>